<organism evidence="2 3">
    <name type="scientific">Planococcus lenghuensis</name>
    <dbReference type="NCBI Taxonomy" id="2213202"/>
    <lineage>
        <taxon>Bacteria</taxon>
        <taxon>Bacillati</taxon>
        <taxon>Bacillota</taxon>
        <taxon>Bacilli</taxon>
        <taxon>Bacillales</taxon>
        <taxon>Caryophanaceae</taxon>
        <taxon>Planococcus</taxon>
    </lineage>
</organism>
<feature type="transmembrane region" description="Helical" evidence="1">
    <location>
        <begin position="133"/>
        <end position="151"/>
    </location>
</feature>
<name>A0A1Q2KZJ2_9BACL</name>
<evidence type="ECO:0000313" key="2">
    <source>
        <dbReference type="EMBL" id="AQQ53615.1"/>
    </source>
</evidence>
<proteinExistence type="predicted"/>
<dbReference type="EMBL" id="CP019640">
    <property type="protein sequence ID" value="AQQ53615.1"/>
    <property type="molecule type" value="Genomic_DNA"/>
</dbReference>
<keyword evidence="1" id="KW-1133">Transmembrane helix</keyword>
<feature type="transmembrane region" description="Helical" evidence="1">
    <location>
        <begin position="76"/>
        <end position="94"/>
    </location>
</feature>
<feature type="transmembrane region" description="Helical" evidence="1">
    <location>
        <begin position="171"/>
        <end position="190"/>
    </location>
</feature>
<dbReference type="InterPro" id="IPR009845">
    <property type="entry name" value="DUF1405"/>
</dbReference>
<keyword evidence="1" id="KW-0812">Transmembrane</keyword>
<feature type="transmembrane region" description="Helical" evidence="1">
    <location>
        <begin position="106"/>
        <end position="126"/>
    </location>
</feature>
<dbReference type="OrthoDB" id="152213at2"/>
<keyword evidence="3" id="KW-1185">Reference proteome</keyword>
<protein>
    <recommendedName>
        <fullName evidence="4">DUF1405 domain-containing protein</fullName>
    </recommendedName>
</protein>
<reference evidence="2 3" key="1">
    <citation type="submission" date="2017-02" db="EMBL/GenBank/DDBJ databases">
        <title>The complete genomic sequence of a novel cold adapted crude oil-degrading bacterium Planococcus qaidamina Y42.</title>
        <authorList>
            <person name="Yang R."/>
        </authorList>
    </citation>
    <scope>NUCLEOTIDE SEQUENCE [LARGE SCALE GENOMIC DNA]</scope>
    <source>
        <strain evidence="2 3">Y42</strain>
    </source>
</reference>
<evidence type="ECO:0000256" key="1">
    <source>
        <dbReference type="SAM" id="Phobius"/>
    </source>
</evidence>
<dbReference type="Pfam" id="PF07187">
    <property type="entry name" value="DUF1405"/>
    <property type="match status" value="1"/>
</dbReference>
<dbReference type="Proteomes" id="UP000188184">
    <property type="component" value="Chromosome"/>
</dbReference>
<feature type="transmembrane region" description="Helical" evidence="1">
    <location>
        <begin position="12"/>
        <end position="35"/>
    </location>
</feature>
<dbReference type="PANTHER" id="PTHR40042:SF1">
    <property type="entry name" value="DUF1405 DOMAIN-CONTAINING PROTEIN"/>
    <property type="match status" value="1"/>
</dbReference>
<dbReference type="KEGG" id="pmar:B0X71_11380"/>
<dbReference type="PANTHER" id="PTHR40042">
    <property type="entry name" value="HYPOTHETICAL MEMBRANE SPANNING PROTEIN"/>
    <property type="match status" value="1"/>
</dbReference>
<gene>
    <name evidence="2" type="ORF">B0X71_11380</name>
</gene>
<evidence type="ECO:0008006" key="4">
    <source>
        <dbReference type="Google" id="ProtNLM"/>
    </source>
</evidence>
<keyword evidence="1" id="KW-0472">Membrane</keyword>
<dbReference type="AlphaFoldDB" id="A0A1Q2KZJ2"/>
<feature type="transmembrane region" description="Helical" evidence="1">
    <location>
        <begin position="47"/>
        <end position="69"/>
    </location>
</feature>
<dbReference type="RefSeq" id="WP_077589513.1">
    <property type="nucleotide sequence ID" value="NZ_CP019640.1"/>
</dbReference>
<sequence>MLQTIGDLSKWLMYKPFLFVLFLVNLFGTIYGYIWYGGQLAITEPKFLIFVPDSPTASLFFTIVLAFWLVDRHAPLIEALAVVTLIKYGLWAVVMNLLTLLEVGSIGWMGWMLVISHFAMAVQAVLYLPFYRFGMLAAGIAGVWTLHNDIVDYVFGQMPIYRVLADYADSIGYFTFWLSIACICFAIFTVRFNRSQAEFIDHS</sequence>
<accession>A0A1Q2KZJ2</accession>
<evidence type="ECO:0000313" key="3">
    <source>
        <dbReference type="Proteomes" id="UP000188184"/>
    </source>
</evidence>